<evidence type="ECO:0000259" key="7">
    <source>
        <dbReference type="PROSITE" id="PS51332"/>
    </source>
</evidence>
<dbReference type="PROSITE" id="PS51918">
    <property type="entry name" value="RADICAL_SAM"/>
    <property type="match status" value="1"/>
</dbReference>
<comment type="caution">
    <text evidence="9">The sequence shown here is derived from an EMBL/GenBank/DDBJ whole genome shotgun (WGS) entry which is preliminary data.</text>
</comment>
<dbReference type="GO" id="GO:0046872">
    <property type="term" value="F:metal ion binding"/>
    <property type="evidence" value="ECO:0007669"/>
    <property type="project" value="UniProtKB-KW"/>
</dbReference>
<dbReference type="InterPro" id="IPR051198">
    <property type="entry name" value="BchE-like"/>
</dbReference>
<organism evidence="9 10">
    <name type="scientific">Allosediminivita pacifica</name>
    <dbReference type="NCBI Taxonomy" id="1267769"/>
    <lineage>
        <taxon>Bacteria</taxon>
        <taxon>Pseudomonadati</taxon>
        <taxon>Pseudomonadota</taxon>
        <taxon>Alphaproteobacteria</taxon>
        <taxon>Rhodobacterales</taxon>
        <taxon>Paracoccaceae</taxon>
        <taxon>Allosediminivita</taxon>
    </lineage>
</organism>
<protein>
    <submittedName>
        <fullName evidence="9">Radical SAM superfamily enzyme YgiQ (UPF0313 family)</fullName>
    </submittedName>
</protein>
<evidence type="ECO:0000256" key="3">
    <source>
        <dbReference type="ARBA" id="ARBA00022691"/>
    </source>
</evidence>
<dbReference type="SFLD" id="SFLDG01123">
    <property type="entry name" value="methyltransferase_(Class_B)"/>
    <property type="match status" value="1"/>
</dbReference>
<dbReference type="SUPFAM" id="SSF102114">
    <property type="entry name" value="Radical SAM enzymes"/>
    <property type="match status" value="1"/>
</dbReference>
<dbReference type="SFLD" id="SFLDS00029">
    <property type="entry name" value="Radical_SAM"/>
    <property type="match status" value="1"/>
</dbReference>
<keyword evidence="10" id="KW-1185">Reference proteome</keyword>
<dbReference type="GO" id="GO:0003824">
    <property type="term" value="F:catalytic activity"/>
    <property type="evidence" value="ECO:0007669"/>
    <property type="project" value="InterPro"/>
</dbReference>
<dbReference type="AlphaFoldDB" id="A0A2T6APU2"/>
<dbReference type="InterPro" id="IPR020612">
    <property type="entry name" value="Methylthiotransferase_CS"/>
</dbReference>
<dbReference type="SMART" id="SM00729">
    <property type="entry name" value="Elp3"/>
    <property type="match status" value="1"/>
</dbReference>
<evidence type="ECO:0000256" key="2">
    <source>
        <dbReference type="ARBA" id="ARBA00022485"/>
    </source>
</evidence>
<evidence type="ECO:0000256" key="6">
    <source>
        <dbReference type="ARBA" id="ARBA00023014"/>
    </source>
</evidence>
<dbReference type="PROSITE" id="PS51332">
    <property type="entry name" value="B12_BINDING"/>
    <property type="match status" value="1"/>
</dbReference>
<dbReference type="RefSeq" id="WP_107977514.1">
    <property type="nucleotide sequence ID" value="NZ_BMEZ01000020.1"/>
</dbReference>
<dbReference type="PANTHER" id="PTHR43409:SF3">
    <property type="entry name" value="HYPOTHETICAL METHYLTRANSFERASE"/>
    <property type="match status" value="1"/>
</dbReference>
<evidence type="ECO:0000256" key="4">
    <source>
        <dbReference type="ARBA" id="ARBA00022723"/>
    </source>
</evidence>
<evidence type="ECO:0000313" key="9">
    <source>
        <dbReference type="EMBL" id="PTX45844.1"/>
    </source>
</evidence>
<dbReference type="GO" id="GO:0005829">
    <property type="term" value="C:cytosol"/>
    <property type="evidence" value="ECO:0007669"/>
    <property type="project" value="TreeGrafter"/>
</dbReference>
<keyword evidence="4" id="KW-0479">Metal-binding</keyword>
<keyword evidence="3" id="KW-0949">S-adenosyl-L-methionine</keyword>
<dbReference type="Proteomes" id="UP000244069">
    <property type="component" value="Unassembled WGS sequence"/>
</dbReference>
<dbReference type="PANTHER" id="PTHR43409">
    <property type="entry name" value="ANAEROBIC MAGNESIUM-PROTOPORPHYRIN IX MONOMETHYL ESTER CYCLASE-RELATED"/>
    <property type="match status" value="1"/>
</dbReference>
<dbReference type="Pfam" id="PF02310">
    <property type="entry name" value="B12-binding"/>
    <property type="match status" value="1"/>
</dbReference>
<evidence type="ECO:0000256" key="5">
    <source>
        <dbReference type="ARBA" id="ARBA00023004"/>
    </source>
</evidence>
<accession>A0A2T6APU2</accession>
<comment type="cofactor">
    <cofactor evidence="1">
        <name>[4Fe-4S] cluster</name>
        <dbReference type="ChEBI" id="CHEBI:49883"/>
    </cofactor>
</comment>
<keyword evidence="2" id="KW-0004">4Fe-4S</keyword>
<dbReference type="Pfam" id="PF04055">
    <property type="entry name" value="Radical_SAM"/>
    <property type="match status" value="1"/>
</dbReference>
<dbReference type="GO" id="GO:0031419">
    <property type="term" value="F:cobalamin binding"/>
    <property type="evidence" value="ECO:0007669"/>
    <property type="project" value="InterPro"/>
</dbReference>
<dbReference type="InterPro" id="IPR007197">
    <property type="entry name" value="rSAM"/>
</dbReference>
<dbReference type="InterPro" id="IPR058240">
    <property type="entry name" value="rSAM_sf"/>
</dbReference>
<dbReference type="EMBL" id="QBKN01000019">
    <property type="protein sequence ID" value="PTX45844.1"/>
    <property type="molecule type" value="Genomic_DNA"/>
</dbReference>
<dbReference type="SFLD" id="SFLDG01082">
    <property type="entry name" value="B12-binding_domain_containing"/>
    <property type="match status" value="1"/>
</dbReference>
<dbReference type="InterPro" id="IPR023404">
    <property type="entry name" value="rSAM_horseshoe"/>
</dbReference>
<proteinExistence type="predicted"/>
<dbReference type="InterPro" id="IPR006638">
    <property type="entry name" value="Elp3/MiaA/NifB-like_rSAM"/>
</dbReference>
<dbReference type="Gene3D" id="3.80.30.20">
    <property type="entry name" value="tm_1862 like domain"/>
    <property type="match status" value="1"/>
</dbReference>
<evidence type="ECO:0000256" key="1">
    <source>
        <dbReference type="ARBA" id="ARBA00001966"/>
    </source>
</evidence>
<gene>
    <name evidence="9" type="ORF">C8N44_1192</name>
</gene>
<feature type="domain" description="B12-binding" evidence="7">
    <location>
        <begin position="14"/>
        <end position="139"/>
    </location>
</feature>
<name>A0A2T6APU2_9RHOB</name>
<feature type="domain" description="Radical SAM core" evidence="8">
    <location>
        <begin position="161"/>
        <end position="412"/>
    </location>
</feature>
<keyword evidence="6" id="KW-0411">Iron-sulfur</keyword>
<reference evidence="9 10" key="1">
    <citation type="submission" date="2018-04" db="EMBL/GenBank/DDBJ databases">
        <title>Genomic Encyclopedia of Archaeal and Bacterial Type Strains, Phase II (KMG-II): from individual species to whole genera.</title>
        <authorList>
            <person name="Goeker M."/>
        </authorList>
    </citation>
    <scope>NUCLEOTIDE SEQUENCE [LARGE SCALE GENOMIC DNA]</scope>
    <source>
        <strain evidence="9 10">DSM 29329</strain>
    </source>
</reference>
<dbReference type="InterPro" id="IPR006158">
    <property type="entry name" value="Cobalamin-bd"/>
</dbReference>
<dbReference type="Gene3D" id="3.40.50.280">
    <property type="entry name" value="Cobalamin-binding domain"/>
    <property type="match status" value="1"/>
</dbReference>
<dbReference type="OrthoDB" id="9801424at2"/>
<dbReference type="InterPro" id="IPR034466">
    <property type="entry name" value="Methyltransferase_Class_B"/>
</dbReference>
<sequence length="508" mass="56218">MKIYLIAPRTDEPNFDSAMSSVPGMRGRYALVAASGIASVAAWFPASDDIRLCDETVQDVDLEAEADLVGLSINVSQIRRGLELAREFRRRGRRVVLGGAHVSLAPELFRGEADCLVIGEFETVAPRFMTDLKAGGLQSEYRCGQADLAQAPVPRWDLYPNDCAIAGVVQTSRGCPFECSFCDVIQYLGRKQRHKPPHRVIAELEELHALGYREITLSDDNFTVYRKRTRELLTALLDWNGLEGRAPVQFSTQMSIDVARDPDLLALCNAAGLRHAFVGLETSNAESLTESRKRQNLGVDLVGECEKIVRAGLTIHAGLIVGFDHDDLSCFEQQFAFAQRLPVVGLNVSALVAPYATPLYAEMRQAGRIVEEATHGTPVGNTPLTNLIPARMTREELAEGRAWLKAKLLAPENAILRFERYARTLGTPRLDMAQSADQPVRGRRHPLRELIPMMAREPGMRRLITGVRDMIAERPEIAYDLNSTLAMYLGDAARTRAASERHALRSAS</sequence>
<evidence type="ECO:0000313" key="10">
    <source>
        <dbReference type="Proteomes" id="UP000244069"/>
    </source>
</evidence>
<keyword evidence="5" id="KW-0408">Iron</keyword>
<evidence type="ECO:0000259" key="8">
    <source>
        <dbReference type="PROSITE" id="PS51918"/>
    </source>
</evidence>
<dbReference type="PROSITE" id="PS01278">
    <property type="entry name" value="MTTASE_RADICAL"/>
    <property type="match status" value="1"/>
</dbReference>
<dbReference type="GO" id="GO:0051539">
    <property type="term" value="F:4 iron, 4 sulfur cluster binding"/>
    <property type="evidence" value="ECO:0007669"/>
    <property type="project" value="UniProtKB-KW"/>
</dbReference>